<accession>A0A7S1G005</accession>
<gene>
    <name evidence="1" type="ORF">CHYS00102_LOCUS28719</name>
</gene>
<sequence length="198" mass="22069">MSMNYDTFPMAPQFTNYAVDLYFPDVPIFGKQGVTIASNTVDFLAHPQIDHGIDTLYWKLHNDNEDDSDDEDYEDSGVFDLWSNYWNNTATAMNVNRYFPDHDLEIDSEDQEDGIKESALPASMGSSSFGTFMILEAENTHLLPSEISSASSTLRDRVSTALKKATLTIKSVQQSSPADGPMISTIFLLQEGYVVARA</sequence>
<name>A0A7S1G005_9STRA</name>
<protein>
    <submittedName>
        <fullName evidence="1">Uncharacterized protein</fullName>
    </submittedName>
</protein>
<organism evidence="1">
    <name type="scientific">Corethron hystrix</name>
    <dbReference type="NCBI Taxonomy" id="216773"/>
    <lineage>
        <taxon>Eukaryota</taxon>
        <taxon>Sar</taxon>
        <taxon>Stramenopiles</taxon>
        <taxon>Ochrophyta</taxon>
        <taxon>Bacillariophyta</taxon>
        <taxon>Coscinodiscophyceae</taxon>
        <taxon>Corethrophycidae</taxon>
        <taxon>Corethrales</taxon>
        <taxon>Corethraceae</taxon>
        <taxon>Corethron</taxon>
    </lineage>
</organism>
<reference evidence="1" key="1">
    <citation type="submission" date="2021-01" db="EMBL/GenBank/DDBJ databases">
        <authorList>
            <person name="Corre E."/>
            <person name="Pelletier E."/>
            <person name="Niang G."/>
            <person name="Scheremetjew M."/>
            <person name="Finn R."/>
            <person name="Kale V."/>
            <person name="Holt S."/>
            <person name="Cochrane G."/>
            <person name="Meng A."/>
            <person name="Brown T."/>
            <person name="Cohen L."/>
        </authorList>
    </citation>
    <scope>NUCLEOTIDE SEQUENCE</scope>
    <source>
        <strain evidence="1">308</strain>
    </source>
</reference>
<dbReference type="AlphaFoldDB" id="A0A7S1G005"/>
<dbReference type="EMBL" id="HBFR01039278">
    <property type="protein sequence ID" value="CAD8901500.1"/>
    <property type="molecule type" value="Transcribed_RNA"/>
</dbReference>
<evidence type="ECO:0000313" key="1">
    <source>
        <dbReference type="EMBL" id="CAD8901500.1"/>
    </source>
</evidence>
<proteinExistence type="predicted"/>